<dbReference type="InterPro" id="IPR026960">
    <property type="entry name" value="RVT-Znf"/>
</dbReference>
<reference evidence="3" key="1">
    <citation type="submission" date="2020-06" db="EMBL/GenBank/DDBJ databases">
        <authorList>
            <person name="Li T."/>
            <person name="Hu X."/>
            <person name="Zhang T."/>
            <person name="Song X."/>
            <person name="Zhang H."/>
            <person name="Dai N."/>
            <person name="Sheng W."/>
            <person name="Hou X."/>
            <person name="Wei L."/>
        </authorList>
    </citation>
    <scope>NUCLEOTIDE SEQUENCE</scope>
    <source>
        <strain evidence="3">G01</strain>
        <tissue evidence="3">Leaf</tissue>
    </source>
</reference>
<name>A0AAW2JJE4_9LAMI</name>
<dbReference type="AlphaFoldDB" id="A0AAW2JJE4"/>
<dbReference type="InterPro" id="IPR000477">
    <property type="entry name" value="RT_dom"/>
</dbReference>
<evidence type="ECO:0000259" key="2">
    <source>
        <dbReference type="Pfam" id="PF13966"/>
    </source>
</evidence>
<reference evidence="3" key="2">
    <citation type="journal article" date="2024" name="Plant">
        <title>Genomic evolution and insights into agronomic trait innovations of Sesamum species.</title>
        <authorList>
            <person name="Miao H."/>
            <person name="Wang L."/>
            <person name="Qu L."/>
            <person name="Liu H."/>
            <person name="Sun Y."/>
            <person name="Le M."/>
            <person name="Wang Q."/>
            <person name="Wei S."/>
            <person name="Zheng Y."/>
            <person name="Lin W."/>
            <person name="Duan Y."/>
            <person name="Cao H."/>
            <person name="Xiong S."/>
            <person name="Wang X."/>
            <person name="Wei L."/>
            <person name="Li C."/>
            <person name="Ma Q."/>
            <person name="Ju M."/>
            <person name="Zhao R."/>
            <person name="Li G."/>
            <person name="Mu C."/>
            <person name="Tian Q."/>
            <person name="Mei H."/>
            <person name="Zhang T."/>
            <person name="Gao T."/>
            <person name="Zhang H."/>
        </authorList>
    </citation>
    <scope>NUCLEOTIDE SEQUENCE</scope>
    <source>
        <strain evidence="3">G01</strain>
    </source>
</reference>
<accession>A0AAW2JJE4</accession>
<protein>
    <submittedName>
        <fullName evidence="3">Ribonuclease H protein</fullName>
    </submittedName>
</protein>
<sequence>MISPSQNAFVPGRSIGDNILLAQEIFSGYNRQGLPMRCALKVDLRKAYDTVEWDFLSAVLHLFGFPDIFIGWIEECVTTPMFSVCINGTPTGSSKVPGGCDRGIRCPRSSDVASVRIFRHGLDEFAKLSGLHANPQKSQLILSRSAQPMRSIYLQLYSFRRVTFPSGWDSIQLSFAGRLQLIKSVLMSLNVYWAMAFILPKGVIRAVEKRMRHFLWKGNSAVGYPKVAWSDVCRPMEEGGLGIRDILALNKALMSRHLWNVIQSNQSSIWVQWIAHTHLRHKSVWTVDAKGGSWGWRKLLRLRSALLPYIEFKVGNGEIFSIWHDPWHSLGTLIRRFPSGPSRTNIPIAAKLSAVIVDGDWSWPPITDMECIEILHLLPNIHNGNDSILWRGGEFTTTVAYGIFRTPGPIVGWYPLLSGPCKIPRFSFVLWLAILGKLSTMDKPWLSHLGGVCVLCGREVETHEHLFFRCSYSRRCIRDLKEAVRFTWPNRAWGEDITWASTRWKGRHIVQAAYRALLSAIVYHIWRERNQRVFQHSERPSTTIARIAAEEIRQKILSLDLSDSVSTRGFIDCGESPGLSGIPLEA</sequence>
<organism evidence="3">
    <name type="scientific">Sesamum angustifolium</name>
    <dbReference type="NCBI Taxonomy" id="2727405"/>
    <lineage>
        <taxon>Eukaryota</taxon>
        <taxon>Viridiplantae</taxon>
        <taxon>Streptophyta</taxon>
        <taxon>Embryophyta</taxon>
        <taxon>Tracheophyta</taxon>
        <taxon>Spermatophyta</taxon>
        <taxon>Magnoliopsida</taxon>
        <taxon>eudicotyledons</taxon>
        <taxon>Gunneridae</taxon>
        <taxon>Pentapetalae</taxon>
        <taxon>asterids</taxon>
        <taxon>lamiids</taxon>
        <taxon>Lamiales</taxon>
        <taxon>Pedaliaceae</taxon>
        <taxon>Sesamum</taxon>
    </lineage>
</organism>
<feature type="domain" description="Reverse transcriptase" evidence="1">
    <location>
        <begin position="2"/>
        <end position="95"/>
    </location>
</feature>
<comment type="caution">
    <text evidence="3">The sequence shown here is derived from an EMBL/GenBank/DDBJ whole genome shotgun (WGS) entry which is preliminary data.</text>
</comment>
<proteinExistence type="predicted"/>
<evidence type="ECO:0000259" key="1">
    <source>
        <dbReference type="Pfam" id="PF00078"/>
    </source>
</evidence>
<evidence type="ECO:0000313" key="3">
    <source>
        <dbReference type="EMBL" id="KAL0293680.1"/>
    </source>
</evidence>
<dbReference type="PANTHER" id="PTHR33116">
    <property type="entry name" value="REVERSE TRANSCRIPTASE ZINC-BINDING DOMAIN-CONTAINING PROTEIN-RELATED-RELATED"/>
    <property type="match status" value="1"/>
</dbReference>
<gene>
    <name evidence="3" type="ORF">Sangu_3233000</name>
</gene>
<feature type="domain" description="Reverse transcriptase zinc-binding" evidence="2">
    <location>
        <begin position="395"/>
        <end position="475"/>
    </location>
</feature>
<dbReference type="EMBL" id="JACGWK010000988">
    <property type="protein sequence ID" value="KAL0293680.1"/>
    <property type="molecule type" value="Genomic_DNA"/>
</dbReference>
<dbReference type="Pfam" id="PF00078">
    <property type="entry name" value="RVT_1"/>
    <property type="match status" value="1"/>
</dbReference>
<dbReference type="Pfam" id="PF13966">
    <property type="entry name" value="zf-RVT"/>
    <property type="match status" value="1"/>
</dbReference>
<dbReference type="PANTHER" id="PTHR33116:SF84">
    <property type="entry name" value="RNA-DIRECTED DNA POLYMERASE"/>
    <property type="match status" value="1"/>
</dbReference>